<dbReference type="GO" id="GO:0005737">
    <property type="term" value="C:cytoplasm"/>
    <property type="evidence" value="ECO:0007669"/>
    <property type="project" value="TreeGrafter"/>
</dbReference>
<accession>V2WMB7</accession>
<dbReference type="InterPro" id="IPR037256">
    <property type="entry name" value="ASC_dom_sf"/>
</dbReference>
<dbReference type="EMBL" id="AWSO01000714">
    <property type="protein sequence ID" value="ESK88008.1"/>
    <property type="molecule type" value="Genomic_DNA"/>
</dbReference>
<gene>
    <name evidence="4" type="ORF">Moror_10813</name>
</gene>
<dbReference type="InterPro" id="IPR006828">
    <property type="entry name" value="ASC_dom"/>
</dbReference>
<evidence type="ECO:0000313" key="4">
    <source>
        <dbReference type="EMBL" id="ESK88008.1"/>
    </source>
</evidence>
<dbReference type="OrthoDB" id="531008at2759"/>
<feature type="compositionally biased region" description="Polar residues" evidence="2">
    <location>
        <begin position="66"/>
        <end position="85"/>
    </location>
</feature>
<dbReference type="AlphaFoldDB" id="V2WMB7"/>
<dbReference type="Gene3D" id="6.20.250.60">
    <property type="match status" value="1"/>
</dbReference>
<dbReference type="InterPro" id="IPR050827">
    <property type="entry name" value="CRP1_MDG1_kinase"/>
</dbReference>
<feature type="compositionally biased region" description="Basic and acidic residues" evidence="2">
    <location>
        <begin position="51"/>
        <end position="64"/>
    </location>
</feature>
<sequence length="161" mass="17307">MQNRGAQDTQHVSGFIPLPNIPPAPKLPRHLEKLILNSVNNPRATGSSSSGDRENRKKDRERRALTPSTSVNSPPNALPVTTASGTDVTSVHCPISISNGPRISDDSAALIADDSSVLPVPPSHVVLHHLCTSAIKNGVLAVGETIRYRQKYVTTVYYKPT</sequence>
<organism evidence="4 5">
    <name type="scientific">Moniliophthora roreri (strain MCA 2997)</name>
    <name type="common">Cocoa frosty pod rot fungus</name>
    <name type="synonym">Crinipellis roreri</name>
    <dbReference type="NCBI Taxonomy" id="1381753"/>
    <lineage>
        <taxon>Eukaryota</taxon>
        <taxon>Fungi</taxon>
        <taxon>Dikarya</taxon>
        <taxon>Basidiomycota</taxon>
        <taxon>Agaricomycotina</taxon>
        <taxon>Agaricomycetes</taxon>
        <taxon>Agaricomycetidae</taxon>
        <taxon>Agaricales</taxon>
        <taxon>Marasmiineae</taxon>
        <taxon>Marasmiaceae</taxon>
        <taxon>Moniliophthora</taxon>
    </lineage>
</organism>
<dbReference type="GO" id="GO:0016301">
    <property type="term" value="F:kinase activity"/>
    <property type="evidence" value="ECO:0007669"/>
    <property type="project" value="UniProtKB-KW"/>
</dbReference>
<name>V2WMB7_MONRO</name>
<dbReference type="HOGENOM" id="CLU_1644156_0_0_1"/>
<dbReference type="STRING" id="1381753.V2WMB7"/>
<keyword evidence="5" id="KW-1185">Reference proteome</keyword>
<comment type="caution">
    <text evidence="4">The sequence shown here is derived from an EMBL/GenBank/DDBJ whole genome shotgun (WGS) entry which is preliminary data.</text>
</comment>
<dbReference type="PANTHER" id="PTHR10343:SF84">
    <property type="entry name" value="5'-AMP-ACTIVATED PROTEIN KINASE SUBUNIT BETA-1"/>
    <property type="match status" value="1"/>
</dbReference>
<protein>
    <submittedName>
        <fullName evidence="4">Snf1 kinase complex beta-subunit</fullName>
    </submittedName>
</protein>
<dbReference type="SMART" id="SM01010">
    <property type="entry name" value="AMPKBI"/>
    <property type="match status" value="1"/>
</dbReference>
<dbReference type="GO" id="GO:0005634">
    <property type="term" value="C:nucleus"/>
    <property type="evidence" value="ECO:0007669"/>
    <property type="project" value="TreeGrafter"/>
</dbReference>
<reference evidence="4 5" key="1">
    <citation type="journal article" date="2014" name="BMC Genomics">
        <title>Genome and secretome analysis of the hemibiotrophic fungal pathogen, Moniliophthora roreri, which causes frosty pod rot disease of cacao: mechanisms of the biotrophic and necrotrophic phases.</title>
        <authorList>
            <person name="Meinhardt L.W."/>
            <person name="Costa G.G.L."/>
            <person name="Thomazella D.P.T."/>
            <person name="Teixeira P.J.P.L."/>
            <person name="Carazzolle M.F."/>
            <person name="Schuster S.C."/>
            <person name="Carlson J.E."/>
            <person name="Guiltinan M.J."/>
            <person name="Mieczkowski P."/>
            <person name="Farmer A."/>
            <person name="Ramaraj T."/>
            <person name="Crozier J."/>
            <person name="Davis R.E."/>
            <person name="Shao J."/>
            <person name="Melnick R.L."/>
            <person name="Pereira G.A.G."/>
            <person name="Bailey B.A."/>
        </authorList>
    </citation>
    <scope>NUCLEOTIDE SEQUENCE [LARGE SCALE GENOMIC DNA]</scope>
    <source>
        <strain evidence="4 5">MCA 2997</strain>
    </source>
</reference>
<dbReference type="PANTHER" id="PTHR10343">
    <property type="entry name" value="5'-AMP-ACTIVATED PROTEIN KINASE , BETA SUBUNIT"/>
    <property type="match status" value="1"/>
</dbReference>
<dbReference type="Proteomes" id="UP000017559">
    <property type="component" value="Unassembled WGS sequence"/>
</dbReference>
<dbReference type="GO" id="GO:0007165">
    <property type="term" value="P:signal transduction"/>
    <property type="evidence" value="ECO:0007669"/>
    <property type="project" value="TreeGrafter"/>
</dbReference>
<feature type="region of interest" description="Disordered" evidence="2">
    <location>
        <begin position="38"/>
        <end position="85"/>
    </location>
</feature>
<comment type="similarity">
    <text evidence="1">Belongs to the 5'-AMP-activated protein kinase beta subunit family.</text>
</comment>
<dbReference type="Pfam" id="PF04739">
    <property type="entry name" value="AMPKBI"/>
    <property type="match status" value="1"/>
</dbReference>
<evidence type="ECO:0000256" key="1">
    <source>
        <dbReference type="ARBA" id="ARBA00010926"/>
    </source>
</evidence>
<evidence type="ECO:0000259" key="3">
    <source>
        <dbReference type="SMART" id="SM01010"/>
    </source>
</evidence>
<dbReference type="SUPFAM" id="SSF160219">
    <property type="entry name" value="AMPKBI-like"/>
    <property type="match status" value="1"/>
</dbReference>
<feature type="compositionally biased region" description="Polar residues" evidence="2">
    <location>
        <begin position="1"/>
        <end position="12"/>
    </location>
</feature>
<feature type="region of interest" description="Disordered" evidence="2">
    <location>
        <begin position="1"/>
        <end position="24"/>
    </location>
</feature>
<dbReference type="KEGG" id="mrr:Moror_10813"/>
<dbReference type="GO" id="GO:0019901">
    <property type="term" value="F:protein kinase binding"/>
    <property type="evidence" value="ECO:0007669"/>
    <property type="project" value="TreeGrafter"/>
</dbReference>
<proteinExistence type="inferred from homology"/>
<dbReference type="GO" id="GO:0031588">
    <property type="term" value="C:nucleotide-activated protein kinase complex"/>
    <property type="evidence" value="ECO:0007669"/>
    <property type="project" value="TreeGrafter"/>
</dbReference>
<keyword evidence="4" id="KW-0808">Transferase</keyword>
<feature type="compositionally biased region" description="Polar residues" evidence="2">
    <location>
        <begin position="38"/>
        <end position="50"/>
    </location>
</feature>
<feature type="domain" description="Association with the SNF1 complex (ASC)" evidence="3">
    <location>
        <begin position="1"/>
        <end position="161"/>
    </location>
</feature>
<keyword evidence="4" id="KW-0418">Kinase</keyword>
<evidence type="ECO:0000313" key="5">
    <source>
        <dbReference type="Proteomes" id="UP000017559"/>
    </source>
</evidence>
<evidence type="ECO:0000256" key="2">
    <source>
        <dbReference type="SAM" id="MobiDB-lite"/>
    </source>
</evidence>